<keyword evidence="2 4" id="KW-0238">DNA-binding</keyword>
<feature type="DNA-binding region" description="H-T-H motif" evidence="4">
    <location>
        <begin position="38"/>
        <end position="57"/>
    </location>
</feature>
<proteinExistence type="predicted"/>
<evidence type="ECO:0000259" key="5">
    <source>
        <dbReference type="PROSITE" id="PS50977"/>
    </source>
</evidence>
<protein>
    <submittedName>
        <fullName evidence="6">TetR family transcriptional regulator</fullName>
    </submittedName>
</protein>
<dbReference type="Proteomes" id="UP000325690">
    <property type="component" value="Unassembled WGS sequence"/>
</dbReference>
<dbReference type="GO" id="GO:0000976">
    <property type="term" value="F:transcription cis-regulatory region binding"/>
    <property type="evidence" value="ECO:0007669"/>
    <property type="project" value="TreeGrafter"/>
</dbReference>
<dbReference type="Pfam" id="PF00440">
    <property type="entry name" value="TetR_N"/>
    <property type="match status" value="1"/>
</dbReference>
<evidence type="ECO:0000313" key="6">
    <source>
        <dbReference type="EMBL" id="KAB7756175.1"/>
    </source>
</evidence>
<comment type="caution">
    <text evidence="6">The sequence shown here is derived from an EMBL/GenBank/DDBJ whole genome shotgun (WGS) entry which is preliminary data.</text>
</comment>
<dbReference type="InterPro" id="IPR001647">
    <property type="entry name" value="HTH_TetR"/>
</dbReference>
<keyword evidence="1" id="KW-0805">Transcription regulation</keyword>
<keyword evidence="7" id="KW-1185">Reference proteome</keyword>
<dbReference type="AlphaFoldDB" id="A0A5N5V2Q8"/>
<sequence length="200" mass="22245">MAVVDKPSAREAKRLQTRERLMGAAIAEFKRAGMADADVGAIVAAAGVAHGTFFFHFPTKQHVLLELERREEERIAKQLGRFADGKHTLREILEEAVRLVLGLERRLGALLFKDFLALHFSQTRPADESHEHPVVVRLAEEIGRAQKSGHVAAEVNPLNSAVFFLLGLYALLTTTHAWPNQSSMIDDYVTQTLRGIEVRG</sequence>
<gene>
    <name evidence="6" type="ORF">MPHL21000_11770</name>
</gene>
<dbReference type="SUPFAM" id="SSF46689">
    <property type="entry name" value="Homeodomain-like"/>
    <property type="match status" value="1"/>
</dbReference>
<dbReference type="PANTHER" id="PTHR30055">
    <property type="entry name" value="HTH-TYPE TRANSCRIPTIONAL REGULATOR RUTR"/>
    <property type="match status" value="1"/>
</dbReference>
<evidence type="ECO:0000256" key="2">
    <source>
        <dbReference type="ARBA" id="ARBA00023125"/>
    </source>
</evidence>
<dbReference type="GO" id="GO:0003700">
    <property type="term" value="F:DNA-binding transcription factor activity"/>
    <property type="evidence" value="ECO:0007669"/>
    <property type="project" value="TreeGrafter"/>
</dbReference>
<evidence type="ECO:0000256" key="4">
    <source>
        <dbReference type="PROSITE-ProRule" id="PRU00335"/>
    </source>
</evidence>
<accession>A0A5N5V2Q8</accession>
<dbReference type="InterPro" id="IPR050109">
    <property type="entry name" value="HTH-type_TetR-like_transc_reg"/>
</dbReference>
<dbReference type="PANTHER" id="PTHR30055:SF234">
    <property type="entry name" value="HTH-TYPE TRANSCRIPTIONAL REGULATOR BETI"/>
    <property type="match status" value="1"/>
</dbReference>
<reference evidence="6 7" key="1">
    <citation type="submission" date="2012-10" db="EMBL/GenBank/DDBJ databases">
        <title>The draft sequence of the Mycobacterium pheli genome.</title>
        <authorList>
            <person name="Pettersson B.M.F."/>
            <person name="Das S."/>
            <person name="Dasgupta S."/>
            <person name="Bhattacharya A."/>
            <person name="Kirsebom L.A."/>
        </authorList>
    </citation>
    <scope>NUCLEOTIDE SEQUENCE [LARGE SCALE GENOMIC DNA]</scope>
    <source>
        <strain evidence="6 7">CCUG 21000</strain>
    </source>
</reference>
<dbReference type="EMBL" id="ANBP01000013">
    <property type="protein sequence ID" value="KAB7756175.1"/>
    <property type="molecule type" value="Genomic_DNA"/>
</dbReference>
<feature type="domain" description="HTH tetR-type" evidence="5">
    <location>
        <begin position="15"/>
        <end position="75"/>
    </location>
</feature>
<dbReference type="PROSITE" id="PS50977">
    <property type="entry name" value="HTH_TETR_2"/>
    <property type="match status" value="1"/>
</dbReference>
<evidence type="ECO:0000313" key="7">
    <source>
        <dbReference type="Proteomes" id="UP000325690"/>
    </source>
</evidence>
<keyword evidence="3" id="KW-0804">Transcription</keyword>
<dbReference type="GeneID" id="74304109"/>
<organism evidence="6 7">
    <name type="scientific">Mycolicibacterium phlei DSM 43239 = CCUG 21000</name>
    <dbReference type="NCBI Taxonomy" id="1226750"/>
    <lineage>
        <taxon>Bacteria</taxon>
        <taxon>Bacillati</taxon>
        <taxon>Actinomycetota</taxon>
        <taxon>Actinomycetes</taxon>
        <taxon>Mycobacteriales</taxon>
        <taxon>Mycobacteriaceae</taxon>
        <taxon>Mycolicibacterium</taxon>
    </lineage>
</organism>
<name>A0A5N5V2Q8_MYCPH</name>
<dbReference type="InterPro" id="IPR009057">
    <property type="entry name" value="Homeodomain-like_sf"/>
</dbReference>
<dbReference type="Gene3D" id="1.10.357.10">
    <property type="entry name" value="Tetracycline Repressor, domain 2"/>
    <property type="match status" value="1"/>
</dbReference>
<dbReference type="PRINTS" id="PR00455">
    <property type="entry name" value="HTHTETR"/>
</dbReference>
<dbReference type="RefSeq" id="WP_003889724.1">
    <property type="nucleotide sequence ID" value="NZ_ANBO01000041.1"/>
</dbReference>
<evidence type="ECO:0000256" key="3">
    <source>
        <dbReference type="ARBA" id="ARBA00023163"/>
    </source>
</evidence>
<evidence type="ECO:0000256" key="1">
    <source>
        <dbReference type="ARBA" id="ARBA00023015"/>
    </source>
</evidence>